<keyword evidence="1" id="KW-0812">Transmembrane</keyword>
<evidence type="ECO:0000256" key="1">
    <source>
        <dbReference type="SAM" id="Phobius"/>
    </source>
</evidence>
<proteinExistence type="predicted"/>
<feature type="transmembrane region" description="Helical" evidence="1">
    <location>
        <begin position="102"/>
        <end position="124"/>
    </location>
</feature>
<gene>
    <name evidence="2" type="ORF">Ate02nite_57730</name>
</gene>
<dbReference type="Proteomes" id="UP000623608">
    <property type="component" value="Unassembled WGS sequence"/>
</dbReference>
<accession>A0A919TTY6</accession>
<feature type="transmembrane region" description="Helical" evidence="1">
    <location>
        <begin position="130"/>
        <end position="153"/>
    </location>
</feature>
<keyword evidence="3" id="KW-1185">Reference proteome</keyword>
<dbReference type="RefSeq" id="WP_203810959.1">
    <property type="nucleotide sequence ID" value="NZ_BOMY01000038.1"/>
</dbReference>
<dbReference type="EMBL" id="BOMY01000038">
    <property type="protein sequence ID" value="GIF23043.1"/>
    <property type="molecule type" value="Genomic_DNA"/>
</dbReference>
<protein>
    <submittedName>
        <fullName evidence="2">Uncharacterized protein</fullName>
    </submittedName>
</protein>
<sequence>MSFSRFVARTAGFALVYLLALFAGTATDGIVWPAAAVGAIWLLAQDGHGPRRYGILTMMVLSALVPATGDLLAGLTQAVPQVVPAVLFVWLVQRWSGNRTAVVAGAATTAAVSGVVLQGVVAGADFDWGFAGYALVRDTVTVLAAVLLIRLVAPRETPTPKRRLYVVR</sequence>
<keyword evidence="1" id="KW-0472">Membrane</keyword>
<keyword evidence="1" id="KW-1133">Transmembrane helix</keyword>
<comment type="caution">
    <text evidence="2">The sequence shown here is derived from an EMBL/GenBank/DDBJ whole genome shotgun (WGS) entry which is preliminary data.</text>
</comment>
<organism evidence="2 3">
    <name type="scientific">Paractinoplanes tereljensis</name>
    <dbReference type="NCBI Taxonomy" id="571912"/>
    <lineage>
        <taxon>Bacteria</taxon>
        <taxon>Bacillati</taxon>
        <taxon>Actinomycetota</taxon>
        <taxon>Actinomycetes</taxon>
        <taxon>Micromonosporales</taxon>
        <taxon>Micromonosporaceae</taxon>
        <taxon>Paractinoplanes</taxon>
    </lineage>
</organism>
<reference evidence="2" key="1">
    <citation type="submission" date="2021-01" db="EMBL/GenBank/DDBJ databases">
        <title>Whole genome shotgun sequence of Actinoplanes tereljensis NBRC 105297.</title>
        <authorList>
            <person name="Komaki H."/>
            <person name="Tamura T."/>
        </authorList>
    </citation>
    <scope>NUCLEOTIDE SEQUENCE</scope>
    <source>
        <strain evidence="2">NBRC 105297</strain>
    </source>
</reference>
<evidence type="ECO:0000313" key="2">
    <source>
        <dbReference type="EMBL" id="GIF23043.1"/>
    </source>
</evidence>
<name>A0A919TTY6_9ACTN</name>
<dbReference type="AlphaFoldDB" id="A0A919TTY6"/>
<evidence type="ECO:0000313" key="3">
    <source>
        <dbReference type="Proteomes" id="UP000623608"/>
    </source>
</evidence>
<feature type="transmembrane region" description="Helical" evidence="1">
    <location>
        <begin position="63"/>
        <end position="90"/>
    </location>
</feature>